<dbReference type="KEGG" id="hhl:Halha_2160"/>
<dbReference type="EMBL" id="CP003359">
    <property type="protein sequence ID" value="AGB42043.1"/>
    <property type="molecule type" value="Genomic_DNA"/>
</dbReference>
<dbReference type="STRING" id="748449.Halha_2160"/>
<protein>
    <submittedName>
        <fullName evidence="1">Uncharacterized protein</fullName>
    </submittedName>
</protein>
<accession>L0KD74</accession>
<dbReference type="AlphaFoldDB" id="L0KD74"/>
<proteinExistence type="predicted"/>
<reference evidence="2" key="1">
    <citation type="submission" date="2012-02" db="EMBL/GenBank/DDBJ databases">
        <title>The complete genome of Halobacteroides halobius DSM 5150.</title>
        <authorList>
            <person name="Lucas S."/>
            <person name="Copeland A."/>
            <person name="Lapidus A."/>
            <person name="Glavina del Rio T."/>
            <person name="Dalin E."/>
            <person name="Tice H."/>
            <person name="Bruce D."/>
            <person name="Goodwin L."/>
            <person name="Pitluck S."/>
            <person name="Peters L."/>
            <person name="Mikhailova N."/>
            <person name="Gu W."/>
            <person name="Kyrpides N."/>
            <person name="Mavromatis K."/>
            <person name="Ivanova N."/>
            <person name="Brettin T."/>
            <person name="Detter J.C."/>
            <person name="Han C."/>
            <person name="Larimer F."/>
            <person name="Land M."/>
            <person name="Hauser L."/>
            <person name="Markowitz V."/>
            <person name="Cheng J.-F."/>
            <person name="Hugenholtz P."/>
            <person name="Woyke T."/>
            <person name="Wu D."/>
            <person name="Tindall B."/>
            <person name="Pomrenke H."/>
            <person name="Brambilla E."/>
            <person name="Klenk H.-P."/>
            <person name="Eisen J.A."/>
        </authorList>
    </citation>
    <scope>NUCLEOTIDE SEQUENCE [LARGE SCALE GENOMIC DNA]</scope>
    <source>
        <strain evidence="2">ATCC 35273 / DSM 5150 / MD-1</strain>
    </source>
</reference>
<gene>
    <name evidence="1" type="ordered locus">Halha_2160</name>
</gene>
<keyword evidence="2" id="KW-1185">Reference proteome</keyword>
<dbReference type="Proteomes" id="UP000010880">
    <property type="component" value="Chromosome"/>
</dbReference>
<evidence type="ECO:0000313" key="1">
    <source>
        <dbReference type="EMBL" id="AGB42043.1"/>
    </source>
</evidence>
<organism evidence="1 2">
    <name type="scientific">Halobacteroides halobius (strain ATCC 35273 / DSM 5150 / MD-1)</name>
    <dbReference type="NCBI Taxonomy" id="748449"/>
    <lineage>
        <taxon>Bacteria</taxon>
        <taxon>Bacillati</taxon>
        <taxon>Bacillota</taxon>
        <taxon>Clostridia</taxon>
        <taxon>Halanaerobiales</taxon>
        <taxon>Halobacteroidaceae</taxon>
        <taxon>Halobacteroides</taxon>
    </lineage>
</organism>
<sequence>MDDISVDSNKVEKLITEIIKLEKKCAHKKSMLERDKRAEIKKLIEEEVEVDVS</sequence>
<dbReference type="HOGENOM" id="CLU_3062145_0_0_9"/>
<evidence type="ECO:0000313" key="2">
    <source>
        <dbReference type="Proteomes" id="UP000010880"/>
    </source>
</evidence>
<name>L0KD74_HALHC</name>
<dbReference type="RefSeq" id="WP_015327757.1">
    <property type="nucleotide sequence ID" value="NC_019978.1"/>
</dbReference>